<reference evidence="3 4" key="1">
    <citation type="journal article" date="2020" name="Genomics">
        <title>Complete, high-quality genomes from long-read metagenomic sequencing of two wolf lichen thalli reveals enigmatic genome architecture.</title>
        <authorList>
            <person name="McKenzie S.K."/>
            <person name="Walston R.F."/>
            <person name="Allen J.L."/>
        </authorList>
    </citation>
    <scope>NUCLEOTIDE SEQUENCE [LARGE SCALE GENOMIC DNA]</scope>
    <source>
        <strain evidence="3">WasteWater1</strain>
    </source>
</reference>
<dbReference type="InterPro" id="IPR001214">
    <property type="entry name" value="SET_dom"/>
</dbReference>
<dbReference type="InterPro" id="IPR019734">
    <property type="entry name" value="TPR_rpt"/>
</dbReference>
<keyword evidence="1" id="KW-0802">TPR repeat</keyword>
<feature type="domain" description="SET" evidence="2">
    <location>
        <begin position="158"/>
        <end position="355"/>
    </location>
</feature>
<dbReference type="SMART" id="SM00028">
    <property type="entry name" value="TPR"/>
    <property type="match status" value="3"/>
</dbReference>
<dbReference type="RefSeq" id="XP_037146934.1">
    <property type="nucleotide sequence ID" value="XM_037297733.1"/>
</dbReference>
<dbReference type="Pfam" id="PF14559">
    <property type="entry name" value="TPR_19"/>
    <property type="match status" value="1"/>
</dbReference>
<dbReference type="PROSITE" id="PS50005">
    <property type="entry name" value="TPR"/>
    <property type="match status" value="1"/>
</dbReference>
<dbReference type="EMBL" id="JACCJB010000027">
    <property type="protein sequence ID" value="KAF6217499.1"/>
    <property type="molecule type" value="Genomic_DNA"/>
</dbReference>
<comment type="caution">
    <text evidence="3">The sequence shown here is derived from an EMBL/GenBank/DDBJ whole genome shotgun (WGS) entry which is preliminary data.</text>
</comment>
<dbReference type="InterPro" id="IPR053209">
    <property type="entry name" value="Gramillin-biosynth_MTr"/>
</dbReference>
<dbReference type="Gene3D" id="1.25.40.10">
    <property type="entry name" value="Tetratricopeptide repeat domain"/>
    <property type="match status" value="1"/>
</dbReference>
<dbReference type="SUPFAM" id="SSF82199">
    <property type="entry name" value="SET domain"/>
    <property type="match status" value="1"/>
</dbReference>
<protein>
    <recommendedName>
        <fullName evidence="2">SET domain-containing protein</fullName>
    </recommendedName>
</protein>
<evidence type="ECO:0000313" key="3">
    <source>
        <dbReference type="EMBL" id="KAF6217499.1"/>
    </source>
</evidence>
<dbReference type="InterPro" id="IPR011990">
    <property type="entry name" value="TPR-like_helical_dom_sf"/>
</dbReference>
<evidence type="ECO:0000313" key="4">
    <source>
        <dbReference type="Proteomes" id="UP000593566"/>
    </source>
</evidence>
<sequence length="565" mass="63787">MAPMPTEALLWKLQGNTYWKDGKYLKAIDCYDEALRRVSTEEHALVLLLNRCQARLSFQHYDAALEDAKAVLEIDPTNEKALFRAARVSYDLGSFARCYSYLAKLKKHYPGNKAAVQEIKRCELRSREQAGEFDFESMLDEAITKQASPRLDRAAYIGPIEVRKCAIESHGRGLFATKAVKAGQLLLCEKAYATAFAPYDSKAAADINHSKDTSSDGSKWRLKLRTELAASIFIKLIRNTSVVSAFADLYSGPDADEEIDEETNLPVVDSPFIQHRIFYNAFAFPSLTYEFHWKSGHTPDDLKAEESGSIGVWIFASHINHSCYPLVRRTYIGDMMIFRAQADIPADTELKFGYISCLESYKARQKMLKKWGFRCECQVCFAEKDYSQKMVRKRAKITEEIIERFERSTATDLGVYANLLDALDFTYINPPAMEPRKSMVGPIINLISACHSDGLATQVIELTLRMLHALGFETEITATSFKITRWGFMVDEVVVALADMCDGYAAINPTLHEDVLEVAKTAYEIMCGERVSWDKTYGSDRRGKLGGTAGRNEDIVDRVQGMRFV</sequence>
<dbReference type="Proteomes" id="UP000593566">
    <property type="component" value="Unassembled WGS sequence"/>
</dbReference>
<evidence type="ECO:0000259" key="2">
    <source>
        <dbReference type="PROSITE" id="PS50280"/>
    </source>
</evidence>
<accession>A0A8H6C5W1</accession>
<dbReference type="InterPro" id="IPR046341">
    <property type="entry name" value="SET_dom_sf"/>
</dbReference>
<dbReference type="Pfam" id="PF00856">
    <property type="entry name" value="SET"/>
    <property type="match status" value="1"/>
</dbReference>
<dbReference type="PANTHER" id="PTHR47643:SF2">
    <property type="entry name" value="TPR DOMAIN PROTEIN (AFU_ORTHOLOGUE AFUA_5G12710)"/>
    <property type="match status" value="1"/>
</dbReference>
<gene>
    <name evidence="3" type="ORF">HO133_006837</name>
</gene>
<feature type="repeat" description="TPR" evidence="1">
    <location>
        <begin position="8"/>
        <end position="41"/>
    </location>
</feature>
<organism evidence="3 4">
    <name type="scientific">Letharia lupina</name>
    <dbReference type="NCBI Taxonomy" id="560253"/>
    <lineage>
        <taxon>Eukaryota</taxon>
        <taxon>Fungi</taxon>
        <taxon>Dikarya</taxon>
        <taxon>Ascomycota</taxon>
        <taxon>Pezizomycotina</taxon>
        <taxon>Lecanoromycetes</taxon>
        <taxon>OSLEUM clade</taxon>
        <taxon>Lecanoromycetidae</taxon>
        <taxon>Lecanorales</taxon>
        <taxon>Lecanorineae</taxon>
        <taxon>Parmeliaceae</taxon>
        <taxon>Letharia</taxon>
    </lineage>
</organism>
<proteinExistence type="predicted"/>
<keyword evidence="4" id="KW-1185">Reference proteome</keyword>
<name>A0A8H6C5W1_9LECA</name>
<evidence type="ECO:0000256" key="1">
    <source>
        <dbReference type="PROSITE-ProRule" id="PRU00339"/>
    </source>
</evidence>
<dbReference type="AlphaFoldDB" id="A0A8H6C5W1"/>
<dbReference type="Gene3D" id="2.170.270.10">
    <property type="entry name" value="SET domain"/>
    <property type="match status" value="1"/>
</dbReference>
<dbReference type="PROSITE" id="PS50280">
    <property type="entry name" value="SET"/>
    <property type="match status" value="1"/>
</dbReference>
<dbReference type="GeneID" id="59335237"/>
<dbReference type="PANTHER" id="PTHR47643">
    <property type="entry name" value="TPR DOMAIN PROTEIN (AFU_ORTHOLOGUE AFUA_5G12710)"/>
    <property type="match status" value="1"/>
</dbReference>
<dbReference type="SUPFAM" id="SSF48452">
    <property type="entry name" value="TPR-like"/>
    <property type="match status" value="1"/>
</dbReference>